<keyword evidence="2" id="KW-1185">Reference proteome</keyword>
<proteinExistence type="predicted"/>
<evidence type="ECO:0000313" key="2">
    <source>
        <dbReference type="Proteomes" id="UP000265341"/>
    </source>
</evidence>
<reference evidence="1 2" key="1">
    <citation type="submission" date="2018-08" db="EMBL/GenBank/DDBJ databases">
        <title>Meiothermus roseus NBRC 110900 genome sequencing project.</title>
        <authorList>
            <person name="Da Costa M.S."/>
            <person name="Albuquerque L."/>
            <person name="Raposo P."/>
            <person name="Froufe H.J.C."/>
            <person name="Barroso C.S."/>
            <person name="Egas C."/>
        </authorList>
    </citation>
    <scope>NUCLEOTIDE SEQUENCE [LARGE SCALE GENOMIC DNA]</scope>
    <source>
        <strain evidence="1 2">NBRC 110900</strain>
    </source>
</reference>
<dbReference type="EMBL" id="QWLA01000040">
    <property type="protein sequence ID" value="RIH85594.1"/>
    <property type="molecule type" value="Genomic_DNA"/>
</dbReference>
<gene>
    <name evidence="1" type="ORF">Mrose_02158</name>
</gene>
<name>A0A399ELI9_9DEIN</name>
<comment type="caution">
    <text evidence="1">The sequence shown here is derived from an EMBL/GenBank/DDBJ whole genome shotgun (WGS) entry which is preliminary data.</text>
</comment>
<dbReference type="OrthoDB" id="34437at2"/>
<accession>A0A399ELI9</accession>
<dbReference type="AlphaFoldDB" id="A0A399ELI9"/>
<evidence type="ECO:0000313" key="1">
    <source>
        <dbReference type="EMBL" id="RIH85594.1"/>
    </source>
</evidence>
<dbReference type="Proteomes" id="UP000265341">
    <property type="component" value="Unassembled WGS sequence"/>
</dbReference>
<sequence length="86" mass="9662">MREIEISVQLGGAVAHGCVVSRMAHCKVLRESAKTICLGTPAGAVWLPRWALIPEGSYYRLSHRYEFTPEQWKRLESAQWVSGFSA</sequence>
<protein>
    <submittedName>
        <fullName evidence="1">Uncharacterized protein</fullName>
    </submittedName>
</protein>
<dbReference type="RefSeq" id="WP_119278156.1">
    <property type="nucleotide sequence ID" value="NZ_QWLA01000040.1"/>
</dbReference>
<organism evidence="1 2">
    <name type="scientific">Calidithermus roseus</name>
    <dbReference type="NCBI Taxonomy" id="1644118"/>
    <lineage>
        <taxon>Bacteria</taxon>
        <taxon>Thermotogati</taxon>
        <taxon>Deinococcota</taxon>
        <taxon>Deinococci</taxon>
        <taxon>Thermales</taxon>
        <taxon>Thermaceae</taxon>
        <taxon>Calidithermus</taxon>
    </lineage>
</organism>